<reference evidence="1 2" key="1">
    <citation type="submission" date="2019-04" db="EMBL/GenBank/DDBJ databases">
        <authorList>
            <person name="Poehlein A."/>
            <person name="Bengelsdorf F.R."/>
            <person name="Duerre P."/>
            <person name="Daniel R."/>
        </authorList>
    </citation>
    <scope>NUCLEOTIDE SEQUENCE [LARGE SCALE GENOMIC DNA]</scope>
    <source>
        <strain evidence="1 2">BS-1</strain>
    </source>
</reference>
<dbReference type="Proteomes" id="UP000297714">
    <property type="component" value="Unassembled WGS sequence"/>
</dbReference>
<dbReference type="EMBL" id="SRMQ01000003">
    <property type="protein sequence ID" value="TGJ77053.1"/>
    <property type="molecule type" value="Genomic_DNA"/>
</dbReference>
<dbReference type="OrthoDB" id="357176at2"/>
<gene>
    <name evidence="1" type="ORF">CAGA_11290</name>
</gene>
<protein>
    <submittedName>
        <fullName evidence="1">Uncharacterized protein</fullName>
    </submittedName>
</protein>
<organism evidence="1 2">
    <name type="scientific">Caproiciproducens galactitolivorans</name>
    <dbReference type="NCBI Taxonomy" id="642589"/>
    <lineage>
        <taxon>Bacteria</taxon>
        <taxon>Bacillati</taxon>
        <taxon>Bacillota</taxon>
        <taxon>Clostridia</taxon>
        <taxon>Eubacteriales</taxon>
        <taxon>Acutalibacteraceae</taxon>
        <taxon>Caproiciproducens</taxon>
    </lineage>
</organism>
<keyword evidence="2" id="KW-1185">Reference proteome</keyword>
<proteinExistence type="predicted"/>
<sequence length="111" mass="12788">MDNDIKTIEEALFNSIPALQTVLLGGWVIRLNRNYTYRANCVCPLYDTGGNVTEKVKKCEELFRRNKLPSVFKVTPALQSGLSDVLLSLNYQKKKIIKKEPHRKIRRGSFF</sequence>
<accession>A0A4Z0YDZ4</accession>
<evidence type="ECO:0000313" key="1">
    <source>
        <dbReference type="EMBL" id="TGJ77053.1"/>
    </source>
</evidence>
<evidence type="ECO:0000313" key="2">
    <source>
        <dbReference type="Proteomes" id="UP000297714"/>
    </source>
</evidence>
<name>A0A4Z0YDZ4_9FIRM</name>
<dbReference type="AlphaFoldDB" id="A0A4Z0YDZ4"/>
<comment type="caution">
    <text evidence="1">The sequence shown here is derived from an EMBL/GenBank/DDBJ whole genome shotgun (WGS) entry which is preliminary data.</text>
</comment>
<dbReference type="RefSeq" id="WP_135658673.1">
    <property type="nucleotide sequence ID" value="NZ_SRMQ01000003.1"/>
</dbReference>